<sequence length="96" mass="10621">MDSCYGMTITELKLLGIDLVEFITQYYQAANLSSVRFSLTLLSQPSDFSTKGAFYTHVKIKRDGTQVPDFIIGVKTYALALPISSSKILEVIGFFG</sequence>
<proteinExistence type="predicted"/>
<dbReference type="AlphaFoldDB" id="A0A3Q7F5N2"/>
<dbReference type="Proteomes" id="UP000004994">
    <property type="component" value="Chromosome 2"/>
</dbReference>
<reference evidence="1" key="1">
    <citation type="journal article" date="2012" name="Nature">
        <title>The tomato genome sequence provides insights into fleshy fruit evolution.</title>
        <authorList>
            <consortium name="Tomato Genome Consortium"/>
        </authorList>
    </citation>
    <scope>NUCLEOTIDE SEQUENCE [LARGE SCALE GENOMIC DNA]</scope>
    <source>
        <strain evidence="1">cv. Heinz 1706</strain>
    </source>
</reference>
<dbReference type="Gramene" id="Solyc02g081845.1.1">
    <property type="protein sequence ID" value="Solyc02g081845.1.1"/>
    <property type="gene ID" value="Solyc02g081845.1"/>
</dbReference>
<name>A0A3Q7F5N2_SOLLC</name>
<protein>
    <submittedName>
        <fullName evidence="1">Uncharacterized protein</fullName>
    </submittedName>
</protein>
<reference evidence="1" key="2">
    <citation type="submission" date="2019-01" db="UniProtKB">
        <authorList>
            <consortium name="EnsemblPlants"/>
        </authorList>
    </citation>
    <scope>IDENTIFICATION</scope>
    <source>
        <strain evidence="1">cv. Heinz 1706</strain>
    </source>
</reference>
<dbReference type="InParanoid" id="A0A3Q7F5N2"/>
<dbReference type="EnsemblPlants" id="Solyc02g081845.1.1">
    <property type="protein sequence ID" value="Solyc02g081845.1.1"/>
    <property type="gene ID" value="Solyc02g081845.1"/>
</dbReference>
<keyword evidence="2" id="KW-1185">Reference proteome</keyword>
<accession>A0A3Q7F5N2</accession>
<evidence type="ECO:0000313" key="1">
    <source>
        <dbReference type="EnsemblPlants" id="Solyc02g081845.1.1"/>
    </source>
</evidence>
<evidence type="ECO:0000313" key="2">
    <source>
        <dbReference type="Proteomes" id="UP000004994"/>
    </source>
</evidence>
<organism evidence="1">
    <name type="scientific">Solanum lycopersicum</name>
    <name type="common">Tomato</name>
    <name type="synonym">Lycopersicon esculentum</name>
    <dbReference type="NCBI Taxonomy" id="4081"/>
    <lineage>
        <taxon>Eukaryota</taxon>
        <taxon>Viridiplantae</taxon>
        <taxon>Streptophyta</taxon>
        <taxon>Embryophyta</taxon>
        <taxon>Tracheophyta</taxon>
        <taxon>Spermatophyta</taxon>
        <taxon>Magnoliopsida</taxon>
        <taxon>eudicotyledons</taxon>
        <taxon>Gunneridae</taxon>
        <taxon>Pentapetalae</taxon>
        <taxon>asterids</taxon>
        <taxon>lamiids</taxon>
        <taxon>Solanales</taxon>
        <taxon>Solanaceae</taxon>
        <taxon>Solanoideae</taxon>
        <taxon>Solaneae</taxon>
        <taxon>Solanum</taxon>
        <taxon>Solanum subgen. Lycopersicon</taxon>
    </lineage>
</organism>